<proteinExistence type="predicted"/>
<comment type="caution">
    <text evidence="1">The sequence shown here is derived from an EMBL/GenBank/DDBJ whole genome shotgun (WGS) entry which is preliminary data.</text>
</comment>
<accession>A0ACC3MNH3</accession>
<organism evidence="1 2">
    <name type="scientific">Vermiconidia calcicola</name>
    <dbReference type="NCBI Taxonomy" id="1690605"/>
    <lineage>
        <taxon>Eukaryota</taxon>
        <taxon>Fungi</taxon>
        <taxon>Dikarya</taxon>
        <taxon>Ascomycota</taxon>
        <taxon>Pezizomycotina</taxon>
        <taxon>Dothideomycetes</taxon>
        <taxon>Dothideomycetidae</taxon>
        <taxon>Mycosphaerellales</taxon>
        <taxon>Extremaceae</taxon>
        <taxon>Vermiconidia</taxon>
    </lineage>
</organism>
<reference evidence="1" key="1">
    <citation type="submission" date="2023-07" db="EMBL/GenBank/DDBJ databases">
        <title>Black Yeasts Isolated from many extreme environments.</title>
        <authorList>
            <person name="Coleine C."/>
            <person name="Stajich J.E."/>
            <person name="Selbmann L."/>
        </authorList>
    </citation>
    <scope>NUCLEOTIDE SEQUENCE</scope>
    <source>
        <strain evidence="1">CCFEE 5714</strain>
    </source>
</reference>
<protein>
    <submittedName>
        <fullName evidence="1">Uncharacterized protein</fullName>
    </submittedName>
</protein>
<evidence type="ECO:0000313" key="2">
    <source>
        <dbReference type="Proteomes" id="UP001281147"/>
    </source>
</evidence>
<gene>
    <name evidence="1" type="ORF">LTR37_016584</name>
</gene>
<name>A0ACC3MNH3_9PEZI</name>
<evidence type="ECO:0000313" key="1">
    <source>
        <dbReference type="EMBL" id="KAK3699110.1"/>
    </source>
</evidence>
<keyword evidence="2" id="KW-1185">Reference proteome</keyword>
<dbReference type="EMBL" id="JAUTXU010000201">
    <property type="protein sequence ID" value="KAK3699110.1"/>
    <property type="molecule type" value="Genomic_DNA"/>
</dbReference>
<sequence length="325" mass="35501">MVNLTICTNAPDTTPSDAGVAGSGVLLAFIITAGIALILSSYIVLGDFRTNAPIAPKIISRKLLSSFSDQQIIEGIGIQAVGLAKMNTMVPYHFFIVWMLALLSTATHLATLLTLVQDYKRDWVLRWLRQFFMFVNLLLNVLYGIFVLETNIKDLTPTLPIACVWNEHAEDAGAQGNKTLSVVGTIAVIAITVVLFVLSTWYLHMRRQTWGKAVRAVGLLVLAALAIGAAVRVILASAAFGTPSVKLTGPREDSWSFGQLLTVLVLILPFISALEIFRGEIGVSQETVSEDSQPLNGSELKPMRYDRYSYQPNPIFGSGSKAFRR</sequence>
<dbReference type="Proteomes" id="UP001281147">
    <property type="component" value="Unassembled WGS sequence"/>
</dbReference>